<dbReference type="AlphaFoldDB" id="A0AAD4QG44"/>
<accession>A0AAD4QG44</accession>
<proteinExistence type="predicted"/>
<evidence type="ECO:0000313" key="2">
    <source>
        <dbReference type="EMBL" id="KAI0292971.1"/>
    </source>
</evidence>
<evidence type="ECO:0000256" key="1">
    <source>
        <dbReference type="SAM" id="MobiDB-lite"/>
    </source>
</evidence>
<dbReference type="EMBL" id="WTXG01000108">
    <property type="protein sequence ID" value="KAI0292971.1"/>
    <property type="molecule type" value="Genomic_DNA"/>
</dbReference>
<dbReference type="Proteomes" id="UP001203297">
    <property type="component" value="Unassembled WGS sequence"/>
</dbReference>
<keyword evidence="3" id="KW-1185">Reference proteome</keyword>
<protein>
    <submittedName>
        <fullName evidence="2">Uncharacterized protein</fullName>
    </submittedName>
</protein>
<organism evidence="2 3">
    <name type="scientific">Multifurca ochricompacta</name>
    <dbReference type="NCBI Taxonomy" id="376703"/>
    <lineage>
        <taxon>Eukaryota</taxon>
        <taxon>Fungi</taxon>
        <taxon>Dikarya</taxon>
        <taxon>Basidiomycota</taxon>
        <taxon>Agaricomycotina</taxon>
        <taxon>Agaricomycetes</taxon>
        <taxon>Russulales</taxon>
        <taxon>Russulaceae</taxon>
        <taxon>Multifurca</taxon>
    </lineage>
</organism>
<feature type="region of interest" description="Disordered" evidence="1">
    <location>
        <begin position="43"/>
        <end position="72"/>
    </location>
</feature>
<sequence length="150" mass="16840">MNQTERKSYKIKIMGVMEGRGGCAREPSDKSDWIGRLLAKRGFPTRQAPETGAPEQGTEGHAHSTHTHTHTHTHTILTVTFRTSTNECSLAPWPLRACGWNGACAQKQSLWLWSSVRNRFNQTSRYPLHSNGLIYTPPIKTDGPYGSPYF</sequence>
<comment type="caution">
    <text evidence="2">The sequence shown here is derived from an EMBL/GenBank/DDBJ whole genome shotgun (WGS) entry which is preliminary data.</text>
</comment>
<evidence type="ECO:0000313" key="3">
    <source>
        <dbReference type="Proteomes" id="UP001203297"/>
    </source>
</evidence>
<name>A0AAD4QG44_9AGAM</name>
<gene>
    <name evidence="2" type="ORF">B0F90DRAFT_197534</name>
</gene>
<feature type="compositionally biased region" description="Basic residues" evidence="1">
    <location>
        <begin position="63"/>
        <end position="72"/>
    </location>
</feature>
<reference evidence="2" key="1">
    <citation type="journal article" date="2022" name="New Phytol.">
        <title>Evolutionary transition to the ectomycorrhizal habit in the genomes of a hyperdiverse lineage of mushroom-forming fungi.</title>
        <authorList>
            <person name="Looney B."/>
            <person name="Miyauchi S."/>
            <person name="Morin E."/>
            <person name="Drula E."/>
            <person name="Courty P.E."/>
            <person name="Kohler A."/>
            <person name="Kuo A."/>
            <person name="LaButti K."/>
            <person name="Pangilinan J."/>
            <person name="Lipzen A."/>
            <person name="Riley R."/>
            <person name="Andreopoulos W."/>
            <person name="He G."/>
            <person name="Johnson J."/>
            <person name="Nolan M."/>
            <person name="Tritt A."/>
            <person name="Barry K.W."/>
            <person name="Grigoriev I.V."/>
            <person name="Nagy L.G."/>
            <person name="Hibbett D."/>
            <person name="Henrissat B."/>
            <person name="Matheny P.B."/>
            <person name="Labbe J."/>
            <person name="Martin F.M."/>
        </authorList>
    </citation>
    <scope>NUCLEOTIDE SEQUENCE</scope>
    <source>
        <strain evidence="2">BPL690</strain>
    </source>
</reference>